<gene>
    <name evidence="1" type="ORF">C0184_05800</name>
</gene>
<keyword evidence="1" id="KW-0808">Transferase</keyword>
<name>A0A2J6X7S0_9CHLR</name>
<organism evidence="1 2">
    <name type="scientific">Chloroflexus aggregans</name>
    <dbReference type="NCBI Taxonomy" id="152260"/>
    <lineage>
        <taxon>Bacteria</taxon>
        <taxon>Bacillati</taxon>
        <taxon>Chloroflexota</taxon>
        <taxon>Chloroflexia</taxon>
        <taxon>Chloroflexales</taxon>
        <taxon>Chloroflexineae</taxon>
        <taxon>Chloroflexaceae</taxon>
        <taxon>Chloroflexus</taxon>
    </lineage>
</organism>
<evidence type="ECO:0000313" key="2">
    <source>
        <dbReference type="Proteomes" id="UP000243376"/>
    </source>
</evidence>
<dbReference type="EMBL" id="PNIQ01000381">
    <property type="protein sequence ID" value="PMP83112.1"/>
    <property type="molecule type" value="Genomic_DNA"/>
</dbReference>
<proteinExistence type="predicted"/>
<dbReference type="AlphaFoldDB" id="A0A2J6X7S0"/>
<protein>
    <submittedName>
        <fullName evidence="1">Glycosyl transferase family 1</fullName>
    </submittedName>
</protein>
<comment type="caution">
    <text evidence="1">The sequence shown here is derived from an EMBL/GenBank/DDBJ whole genome shotgun (WGS) entry which is preliminary data.</text>
</comment>
<dbReference type="Proteomes" id="UP000243376">
    <property type="component" value="Unassembled WGS sequence"/>
</dbReference>
<feature type="non-terminal residue" evidence="1">
    <location>
        <position position="120"/>
    </location>
</feature>
<accession>A0A2J6X7S0</accession>
<reference evidence="1 2" key="1">
    <citation type="submission" date="2018-01" db="EMBL/GenBank/DDBJ databases">
        <title>Metagenomic assembled genomes from two thermal pools in the Uzon Caldera, Kamchatka, Russia.</title>
        <authorList>
            <person name="Wilkins L."/>
            <person name="Ettinger C."/>
        </authorList>
    </citation>
    <scope>NUCLEOTIDE SEQUENCE [LARGE SCALE GENOMIC DNA]</scope>
    <source>
        <strain evidence="1">ZAV-02</strain>
    </source>
</reference>
<evidence type="ECO:0000313" key="1">
    <source>
        <dbReference type="EMBL" id="PMP83112.1"/>
    </source>
</evidence>
<dbReference type="GO" id="GO:0016740">
    <property type="term" value="F:transferase activity"/>
    <property type="evidence" value="ECO:0007669"/>
    <property type="project" value="UniProtKB-KW"/>
</dbReference>
<sequence>MRVVHVSTNDISGGAARAAYRLHQGLLQLGCASRMVVAHRWSDDPTVQALVSKPGFIGTWQRRWRGWRIRRDMQPYLTTRPPGLEPFSDDRSRYGYELPRALPACDVVTLHWVAGLLDYG</sequence>